<evidence type="ECO:0000256" key="4">
    <source>
        <dbReference type="ARBA" id="ARBA00022989"/>
    </source>
</evidence>
<dbReference type="SUPFAM" id="SSF103473">
    <property type="entry name" value="MFS general substrate transporter"/>
    <property type="match status" value="1"/>
</dbReference>
<name>A0AAF6BIY5_MARPO</name>
<reference evidence="9" key="1">
    <citation type="journal article" date="2020" name="Curr. Biol.">
        <title>Chromatin organization in early land plants reveals an ancestral association between H3K27me3, transposons, and constitutive heterochromatin.</title>
        <authorList>
            <person name="Montgomery S.A."/>
            <person name="Tanizawa Y."/>
            <person name="Galik B."/>
            <person name="Wang N."/>
            <person name="Ito T."/>
            <person name="Mochizuki T."/>
            <person name="Akimcheva S."/>
            <person name="Bowman J.L."/>
            <person name="Cognat V."/>
            <person name="Marechal-Drouard L."/>
            <person name="Ekker H."/>
            <person name="Hong S.F."/>
            <person name="Kohchi T."/>
            <person name="Lin S.S."/>
            <person name="Liu L.D."/>
            <person name="Nakamura Y."/>
            <person name="Valeeva L.R."/>
            <person name="Shakirov E.V."/>
            <person name="Shippen D.E."/>
            <person name="Wei W.L."/>
            <person name="Yagura M."/>
            <person name="Yamaoka S."/>
            <person name="Yamato K.T."/>
            <person name="Liu C."/>
            <person name="Berger F."/>
        </authorList>
    </citation>
    <scope>NUCLEOTIDE SEQUENCE [LARGE SCALE GENOMIC DNA]</scope>
    <source>
        <strain evidence="9">Tak-1</strain>
    </source>
</reference>
<dbReference type="Gene3D" id="1.20.1250.20">
    <property type="entry name" value="MFS general substrate transporter like domains"/>
    <property type="match status" value="1"/>
</dbReference>
<evidence type="ECO:0000256" key="7">
    <source>
        <dbReference type="SAM" id="Phobius"/>
    </source>
</evidence>
<feature type="transmembrane region" description="Helical" evidence="7">
    <location>
        <begin position="114"/>
        <end position="137"/>
    </location>
</feature>
<dbReference type="GO" id="GO:0022857">
    <property type="term" value="F:transmembrane transporter activity"/>
    <property type="evidence" value="ECO:0007669"/>
    <property type="project" value="InterPro"/>
</dbReference>
<evidence type="ECO:0000256" key="5">
    <source>
        <dbReference type="ARBA" id="ARBA00023136"/>
    </source>
</evidence>
<dbReference type="Pfam" id="PF00854">
    <property type="entry name" value="PTR2"/>
    <property type="match status" value="1"/>
</dbReference>
<accession>A0AAF6BIY5</accession>
<dbReference type="AlphaFoldDB" id="A0AAF6BIY5"/>
<comment type="similarity">
    <text evidence="2">Belongs to the major facilitator superfamily. Proton-dependent oligopeptide transporter (POT/PTR) (TC 2.A.17) family.</text>
</comment>
<sequence>MSLGGTWLQGLGRRENRGTWLQGLGRRENRGSSSSSKSKVGIERENRGSSSSSKSKVAERVAYYAISSTLTVYLTTVLQETEAEAAKNYIIWAGTTFLTTIIGAFVAEPFLSRYWTIFWSMILYFLALVCVTVSMSFEPFKPPTCDHHLLPTMCDKPSVPQRVFFYGSLYLMALGAGGIKACVTAFSADQFDDTDPGQNHERGSFMNWWCFSLSVERIMGSVAFFPWVQEQYGWVWVGAIPAGIVGFVTLSFIVAHPLYYHQTPPGSAFTRVLQVLVAAFKKRNLEPQPDLHELFDLSPYHSEVSICVVP</sequence>
<dbReference type="EMBL" id="AP019870">
    <property type="protein sequence ID" value="BBN11969.1"/>
    <property type="molecule type" value="Genomic_DNA"/>
</dbReference>
<gene>
    <name evidence="8" type="ORF">Mp_5g16370</name>
</gene>
<evidence type="ECO:0000256" key="6">
    <source>
        <dbReference type="SAM" id="MobiDB-lite"/>
    </source>
</evidence>
<evidence type="ECO:0000256" key="3">
    <source>
        <dbReference type="ARBA" id="ARBA00022692"/>
    </source>
</evidence>
<dbReference type="PANTHER" id="PTHR11654">
    <property type="entry name" value="OLIGOPEPTIDE TRANSPORTER-RELATED"/>
    <property type="match status" value="1"/>
</dbReference>
<organism evidence="8 9">
    <name type="scientific">Marchantia polymorpha subsp. ruderalis</name>
    <dbReference type="NCBI Taxonomy" id="1480154"/>
    <lineage>
        <taxon>Eukaryota</taxon>
        <taxon>Viridiplantae</taxon>
        <taxon>Streptophyta</taxon>
        <taxon>Embryophyta</taxon>
        <taxon>Marchantiophyta</taxon>
        <taxon>Marchantiopsida</taxon>
        <taxon>Marchantiidae</taxon>
        <taxon>Marchantiales</taxon>
        <taxon>Marchantiaceae</taxon>
        <taxon>Marchantia</taxon>
    </lineage>
</organism>
<dbReference type="GO" id="GO:0016020">
    <property type="term" value="C:membrane"/>
    <property type="evidence" value="ECO:0007669"/>
    <property type="project" value="UniProtKB-SubCell"/>
</dbReference>
<dbReference type="Proteomes" id="UP001162541">
    <property type="component" value="Chromosome 5"/>
</dbReference>
<feature type="transmembrane region" description="Helical" evidence="7">
    <location>
        <begin position="234"/>
        <end position="255"/>
    </location>
</feature>
<proteinExistence type="inferred from homology"/>
<evidence type="ECO:0000313" key="8">
    <source>
        <dbReference type="EMBL" id="BBN11969.1"/>
    </source>
</evidence>
<keyword evidence="3 7" id="KW-0812">Transmembrane</keyword>
<feature type="transmembrane region" description="Helical" evidence="7">
    <location>
        <begin position="163"/>
        <end position="187"/>
    </location>
</feature>
<evidence type="ECO:0000313" key="9">
    <source>
        <dbReference type="Proteomes" id="UP001162541"/>
    </source>
</evidence>
<feature type="transmembrane region" description="Helical" evidence="7">
    <location>
        <begin position="90"/>
        <end position="107"/>
    </location>
</feature>
<evidence type="ECO:0000256" key="2">
    <source>
        <dbReference type="ARBA" id="ARBA00005982"/>
    </source>
</evidence>
<feature type="region of interest" description="Disordered" evidence="6">
    <location>
        <begin position="22"/>
        <end position="53"/>
    </location>
</feature>
<keyword evidence="4 7" id="KW-1133">Transmembrane helix</keyword>
<comment type="subcellular location">
    <subcellularLocation>
        <location evidence="1">Membrane</location>
        <topology evidence="1">Multi-pass membrane protein</topology>
    </subcellularLocation>
</comment>
<protein>
    <submittedName>
        <fullName evidence="8">Uncharacterized protein</fullName>
    </submittedName>
</protein>
<dbReference type="InterPro" id="IPR036259">
    <property type="entry name" value="MFS_trans_sf"/>
</dbReference>
<keyword evidence="5 7" id="KW-0472">Membrane</keyword>
<dbReference type="InterPro" id="IPR000109">
    <property type="entry name" value="POT_fam"/>
</dbReference>
<evidence type="ECO:0000256" key="1">
    <source>
        <dbReference type="ARBA" id="ARBA00004141"/>
    </source>
</evidence>